<evidence type="ECO:0000313" key="2">
    <source>
        <dbReference type="Proteomes" id="UP001597024"/>
    </source>
</evidence>
<dbReference type="Proteomes" id="UP001597024">
    <property type="component" value="Unassembled WGS sequence"/>
</dbReference>
<evidence type="ECO:0000313" key="1">
    <source>
        <dbReference type="EMBL" id="MFD0885788.1"/>
    </source>
</evidence>
<proteinExistence type="predicted"/>
<comment type="caution">
    <text evidence="1">The sequence shown here is derived from an EMBL/GenBank/DDBJ whole genome shotgun (WGS) entry which is preliminary data.</text>
</comment>
<reference evidence="2" key="1">
    <citation type="journal article" date="2019" name="Int. J. Syst. Evol. Microbiol.">
        <title>The Global Catalogue of Microorganisms (GCM) 10K type strain sequencing project: providing services to taxonomists for standard genome sequencing and annotation.</title>
        <authorList>
            <consortium name="The Broad Institute Genomics Platform"/>
            <consortium name="The Broad Institute Genome Sequencing Center for Infectious Disease"/>
            <person name="Wu L."/>
            <person name="Ma J."/>
        </authorList>
    </citation>
    <scope>NUCLEOTIDE SEQUENCE [LARGE SCALE GENOMIC DNA]</scope>
    <source>
        <strain evidence="2">CCUG 62974</strain>
    </source>
</reference>
<sequence>MTSSELVNDFVAWYLENNPVQATLLGAEGYDRTLGDLSEAGFLAREGKSRRWLERLARTPQEEGFEEEIDRELVVSTLRGALAYEDWPTWRRDPAVYVGTVFGSMFSPFLQRLAPEAELVEAAG</sequence>
<dbReference type="EMBL" id="JBHTHX010000434">
    <property type="protein sequence ID" value="MFD0885788.1"/>
    <property type="molecule type" value="Genomic_DNA"/>
</dbReference>
<name>A0ABW3DSW6_9ACTN</name>
<keyword evidence="2" id="KW-1185">Reference proteome</keyword>
<protein>
    <submittedName>
        <fullName evidence="1">DUF885 domain-containing protein</fullName>
    </submittedName>
</protein>
<gene>
    <name evidence="1" type="ORF">ACFQ08_14655</name>
</gene>
<accession>A0ABW3DSW6</accession>
<organism evidence="1 2">
    <name type="scientific">Streptosporangium algeriense</name>
    <dbReference type="NCBI Taxonomy" id="1682748"/>
    <lineage>
        <taxon>Bacteria</taxon>
        <taxon>Bacillati</taxon>
        <taxon>Actinomycetota</taxon>
        <taxon>Actinomycetes</taxon>
        <taxon>Streptosporangiales</taxon>
        <taxon>Streptosporangiaceae</taxon>
        <taxon>Streptosporangium</taxon>
    </lineage>
</organism>
<feature type="non-terminal residue" evidence="1">
    <location>
        <position position="124"/>
    </location>
</feature>